<gene>
    <name evidence="2" type="ORF">FisN_9Lh298</name>
</gene>
<keyword evidence="3" id="KW-1185">Reference proteome</keyword>
<comment type="caution">
    <text evidence="2">The sequence shown here is derived from an EMBL/GenBank/DDBJ whole genome shotgun (WGS) entry which is preliminary data.</text>
</comment>
<reference evidence="2 3" key="1">
    <citation type="journal article" date="2015" name="Plant Cell">
        <title>Oil accumulation by the oleaginous diatom Fistulifera solaris as revealed by the genome and transcriptome.</title>
        <authorList>
            <person name="Tanaka T."/>
            <person name="Maeda Y."/>
            <person name="Veluchamy A."/>
            <person name="Tanaka M."/>
            <person name="Abida H."/>
            <person name="Marechal E."/>
            <person name="Bowler C."/>
            <person name="Muto M."/>
            <person name="Sunaga Y."/>
            <person name="Tanaka M."/>
            <person name="Yoshino T."/>
            <person name="Taniguchi T."/>
            <person name="Fukuda Y."/>
            <person name="Nemoto M."/>
            <person name="Matsumoto M."/>
            <person name="Wong P.S."/>
            <person name="Aburatani S."/>
            <person name="Fujibuchi W."/>
        </authorList>
    </citation>
    <scope>NUCLEOTIDE SEQUENCE [LARGE SCALE GENOMIC DNA]</scope>
    <source>
        <strain evidence="2 3">JPCC DA0580</strain>
    </source>
</reference>
<evidence type="ECO:0000313" key="2">
    <source>
        <dbReference type="EMBL" id="GAX26990.1"/>
    </source>
</evidence>
<name>A0A1Z5KKZ4_FISSO</name>
<dbReference type="AlphaFoldDB" id="A0A1Z5KKZ4"/>
<feature type="region of interest" description="Disordered" evidence="1">
    <location>
        <begin position="27"/>
        <end position="132"/>
    </location>
</feature>
<sequence>MNPSQLQNEEKKQEWTIVYDRAVPPAHSATFASQAGKSKPESSNRRGVTRTLTPPACRWVEQSSTENAAEPDQSPIRGATMLQEDATELSEKATQGSTLPSSTSERTNDANPRLPQRLPVGSCLSPVKKSKH</sequence>
<dbReference type="EMBL" id="BDSP01000252">
    <property type="protein sequence ID" value="GAX26990.1"/>
    <property type="molecule type" value="Genomic_DNA"/>
</dbReference>
<feature type="compositionally biased region" description="Polar residues" evidence="1">
    <location>
        <begin position="92"/>
        <end position="105"/>
    </location>
</feature>
<evidence type="ECO:0000313" key="3">
    <source>
        <dbReference type="Proteomes" id="UP000198406"/>
    </source>
</evidence>
<proteinExistence type="predicted"/>
<organism evidence="2 3">
    <name type="scientific">Fistulifera solaris</name>
    <name type="common">Oleaginous diatom</name>
    <dbReference type="NCBI Taxonomy" id="1519565"/>
    <lineage>
        <taxon>Eukaryota</taxon>
        <taxon>Sar</taxon>
        <taxon>Stramenopiles</taxon>
        <taxon>Ochrophyta</taxon>
        <taxon>Bacillariophyta</taxon>
        <taxon>Bacillariophyceae</taxon>
        <taxon>Bacillariophycidae</taxon>
        <taxon>Naviculales</taxon>
        <taxon>Naviculaceae</taxon>
        <taxon>Fistulifera</taxon>
    </lineage>
</organism>
<dbReference type="InParanoid" id="A0A1Z5KKZ4"/>
<dbReference type="Proteomes" id="UP000198406">
    <property type="component" value="Unassembled WGS sequence"/>
</dbReference>
<protein>
    <submittedName>
        <fullName evidence="2">Uncharacterized protein</fullName>
    </submittedName>
</protein>
<accession>A0A1Z5KKZ4</accession>
<evidence type="ECO:0000256" key="1">
    <source>
        <dbReference type="SAM" id="MobiDB-lite"/>
    </source>
</evidence>